<keyword evidence="1" id="KW-0732">Signal</keyword>
<accession>A0A7W9YY09</accession>
<dbReference type="Proteomes" id="UP000535501">
    <property type="component" value="Unassembled WGS sequence"/>
</dbReference>
<dbReference type="EMBL" id="JACHEJ010000005">
    <property type="protein sequence ID" value="MBB6180337.1"/>
    <property type="molecule type" value="Genomic_DNA"/>
</dbReference>
<dbReference type="InterPro" id="IPR025419">
    <property type="entry name" value="DUF4142"/>
</dbReference>
<feature type="chain" id="PRO_5030618159" evidence="1">
    <location>
        <begin position="26"/>
        <end position="168"/>
    </location>
</feature>
<protein>
    <submittedName>
        <fullName evidence="3">Putative membrane protein</fullName>
    </submittedName>
</protein>
<gene>
    <name evidence="3" type="ORF">HNQ75_002316</name>
</gene>
<feature type="domain" description="DUF4142" evidence="2">
    <location>
        <begin position="30"/>
        <end position="163"/>
    </location>
</feature>
<dbReference type="AlphaFoldDB" id="A0A7W9YY09"/>
<comment type="caution">
    <text evidence="3">The sequence shown here is derived from an EMBL/GenBank/DDBJ whole genome shotgun (WGS) entry which is preliminary data.</text>
</comment>
<dbReference type="Pfam" id="PF13628">
    <property type="entry name" value="DUF4142"/>
    <property type="match status" value="1"/>
</dbReference>
<proteinExistence type="predicted"/>
<reference evidence="3 4" key="1">
    <citation type="submission" date="2020-08" db="EMBL/GenBank/DDBJ databases">
        <title>Genomic Encyclopedia of Type Strains, Phase IV (KMG-IV): sequencing the most valuable type-strain genomes for metagenomic binning, comparative biology and taxonomic classification.</title>
        <authorList>
            <person name="Goeker M."/>
        </authorList>
    </citation>
    <scope>NUCLEOTIDE SEQUENCE [LARGE SCALE GENOMIC DNA]</scope>
    <source>
        <strain evidence="3 4">DSM 102134</strain>
    </source>
</reference>
<evidence type="ECO:0000256" key="1">
    <source>
        <dbReference type="SAM" id="SignalP"/>
    </source>
</evidence>
<evidence type="ECO:0000313" key="4">
    <source>
        <dbReference type="Proteomes" id="UP000535501"/>
    </source>
</evidence>
<organism evidence="3 4">
    <name type="scientific">Pseudorhizobium flavum</name>
    <dbReference type="NCBI Taxonomy" id="1335061"/>
    <lineage>
        <taxon>Bacteria</taxon>
        <taxon>Pseudomonadati</taxon>
        <taxon>Pseudomonadota</taxon>
        <taxon>Alphaproteobacteria</taxon>
        <taxon>Hyphomicrobiales</taxon>
        <taxon>Rhizobiaceae</taxon>
        <taxon>Rhizobium/Agrobacterium group</taxon>
        <taxon>Pseudorhizobium</taxon>
    </lineage>
</organism>
<evidence type="ECO:0000313" key="3">
    <source>
        <dbReference type="EMBL" id="MBB6180337.1"/>
    </source>
</evidence>
<evidence type="ECO:0000259" key="2">
    <source>
        <dbReference type="Pfam" id="PF13628"/>
    </source>
</evidence>
<sequence length="168" mass="18652">MYRSLPGILILVLLFLPAGLAPAFAQQDEKRMFADRLTSLSNFVLKSAEVAASRGQEEFVKTFAQTVTDQMRQGFGVELVEAIRQEGLDPSPELSPEYQNKLQALETATEEQFSNAYFSAQVLALESMIQLIEEYQQTGQDGALKAFAANHLGGLRTLYIRAQEFSVP</sequence>
<dbReference type="RefSeq" id="WP_077548422.1">
    <property type="nucleotide sequence ID" value="NZ_JACHEJ010000005.1"/>
</dbReference>
<feature type="signal peptide" evidence="1">
    <location>
        <begin position="1"/>
        <end position="25"/>
    </location>
</feature>
<keyword evidence="4" id="KW-1185">Reference proteome</keyword>
<name>A0A7W9YY09_9HYPH</name>